<comment type="caution">
    <text evidence="8">The sequence shown here is derived from an EMBL/GenBank/DDBJ whole genome shotgun (WGS) entry which is preliminary data.</text>
</comment>
<evidence type="ECO:0000256" key="5">
    <source>
        <dbReference type="ARBA" id="ARBA00023242"/>
    </source>
</evidence>
<dbReference type="Gene3D" id="2.20.25.80">
    <property type="entry name" value="WRKY domain"/>
    <property type="match status" value="1"/>
</dbReference>
<evidence type="ECO:0000256" key="4">
    <source>
        <dbReference type="ARBA" id="ARBA00023163"/>
    </source>
</evidence>
<dbReference type="SUPFAM" id="SSF118290">
    <property type="entry name" value="WRKY DNA-binding domain"/>
    <property type="match status" value="1"/>
</dbReference>
<accession>A0A2K3K108</accession>
<keyword evidence="2" id="KW-0805">Transcription regulation</keyword>
<keyword evidence="5" id="KW-0539">Nucleus</keyword>
<comment type="subcellular location">
    <subcellularLocation>
        <location evidence="1">Nucleus</location>
    </subcellularLocation>
</comment>
<dbReference type="PROSITE" id="PS50811">
    <property type="entry name" value="WRKY"/>
    <property type="match status" value="1"/>
</dbReference>
<evidence type="ECO:0000313" key="9">
    <source>
        <dbReference type="Proteomes" id="UP000236291"/>
    </source>
</evidence>
<dbReference type="EMBL" id="ASHM01081698">
    <property type="protein sequence ID" value="PNX59936.1"/>
    <property type="molecule type" value="Genomic_DNA"/>
</dbReference>
<dbReference type="GO" id="GO:0005634">
    <property type="term" value="C:nucleus"/>
    <property type="evidence" value="ECO:0007669"/>
    <property type="project" value="UniProtKB-SubCell"/>
</dbReference>
<organism evidence="8 9">
    <name type="scientific">Trifolium pratense</name>
    <name type="common">Red clover</name>
    <dbReference type="NCBI Taxonomy" id="57577"/>
    <lineage>
        <taxon>Eukaryota</taxon>
        <taxon>Viridiplantae</taxon>
        <taxon>Streptophyta</taxon>
        <taxon>Embryophyta</taxon>
        <taxon>Tracheophyta</taxon>
        <taxon>Spermatophyta</taxon>
        <taxon>Magnoliopsida</taxon>
        <taxon>eudicotyledons</taxon>
        <taxon>Gunneridae</taxon>
        <taxon>Pentapetalae</taxon>
        <taxon>rosids</taxon>
        <taxon>fabids</taxon>
        <taxon>Fabales</taxon>
        <taxon>Fabaceae</taxon>
        <taxon>Papilionoideae</taxon>
        <taxon>50 kb inversion clade</taxon>
        <taxon>NPAAA clade</taxon>
        <taxon>Hologalegina</taxon>
        <taxon>IRL clade</taxon>
        <taxon>Trifolieae</taxon>
        <taxon>Trifolium</taxon>
    </lineage>
</organism>
<dbReference type="PANTHER" id="PTHR31221">
    <property type="entry name" value="WRKY TRANSCRIPTION FACTOR PROTEIN 1-RELATED"/>
    <property type="match status" value="1"/>
</dbReference>
<dbReference type="InterPro" id="IPR036576">
    <property type="entry name" value="WRKY_dom_sf"/>
</dbReference>
<dbReference type="STRING" id="57577.A0A2K3K108"/>
<keyword evidence="4" id="KW-0804">Transcription</keyword>
<gene>
    <name evidence="8" type="ORF">L195_g051672</name>
</gene>
<dbReference type="Pfam" id="PF03106">
    <property type="entry name" value="WRKY"/>
    <property type="match status" value="1"/>
</dbReference>
<protein>
    <submittedName>
        <fullName evidence="8">WRKY transcription factor</fullName>
    </submittedName>
</protein>
<feature type="region of interest" description="Disordered" evidence="6">
    <location>
        <begin position="1"/>
        <end position="22"/>
    </location>
</feature>
<dbReference type="PANTHER" id="PTHR31221:SF193">
    <property type="entry name" value="WRKY TRANSCRIPTION FACTOR PROTEIN 1-RELATED"/>
    <property type="match status" value="1"/>
</dbReference>
<evidence type="ECO:0000256" key="2">
    <source>
        <dbReference type="ARBA" id="ARBA00023015"/>
    </source>
</evidence>
<dbReference type="Proteomes" id="UP000236291">
    <property type="component" value="Unassembled WGS sequence"/>
</dbReference>
<proteinExistence type="predicted"/>
<evidence type="ECO:0000256" key="1">
    <source>
        <dbReference type="ARBA" id="ARBA00004123"/>
    </source>
</evidence>
<evidence type="ECO:0000256" key="3">
    <source>
        <dbReference type="ARBA" id="ARBA00023125"/>
    </source>
</evidence>
<name>A0A2K3K108_TRIPR</name>
<dbReference type="GO" id="GO:0003700">
    <property type="term" value="F:DNA-binding transcription factor activity"/>
    <property type="evidence" value="ECO:0007669"/>
    <property type="project" value="InterPro"/>
</dbReference>
<evidence type="ECO:0000313" key="8">
    <source>
        <dbReference type="EMBL" id="PNX59936.1"/>
    </source>
</evidence>
<dbReference type="InterPro" id="IPR003657">
    <property type="entry name" value="WRKY_dom"/>
</dbReference>
<evidence type="ECO:0000259" key="7">
    <source>
        <dbReference type="PROSITE" id="PS50811"/>
    </source>
</evidence>
<feature type="domain" description="WRKY" evidence="7">
    <location>
        <begin position="30"/>
        <end position="56"/>
    </location>
</feature>
<keyword evidence="3" id="KW-0238">DNA-binding</keyword>
<dbReference type="AlphaFoldDB" id="A0A2K3K108"/>
<dbReference type="GO" id="GO:0043565">
    <property type="term" value="F:sequence-specific DNA binding"/>
    <property type="evidence" value="ECO:0007669"/>
    <property type="project" value="InterPro"/>
</dbReference>
<feature type="non-terminal residue" evidence="8">
    <location>
        <position position="1"/>
    </location>
</feature>
<evidence type="ECO:0000256" key="6">
    <source>
        <dbReference type="SAM" id="MobiDB-lite"/>
    </source>
</evidence>
<reference evidence="8 9" key="2">
    <citation type="journal article" date="2017" name="Front. Plant Sci.">
        <title>Gene Classification and Mining of Molecular Markers Useful in Red Clover (Trifolium pratense) Breeding.</title>
        <authorList>
            <person name="Istvanek J."/>
            <person name="Dluhosova J."/>
            <person name="Dluhos P."/>
            <person name="Patkova L."/>
            <person name="Nedelnik J."/>
            <person name="Repkova J."/>
        </authorList>
    </citation>
    <scope>NUCLEOTIDE SEQUENCE [LARGE SCALE GENOMIC DNA]</scope>
    <source>
        <strain evidence="9">cv. Tatra</strain>
        <tissue evidence="8">Young leaves</tissue>
    </source>
</reference>
<sequence length="56" mass="6369">RRIEGENEGISSGVGNRTVREPRVVVQTTSDIDILDDGYRWRKYGQKVVKGNPNPR</sequence>
<reference evidence="8 9" key="1">
    <citation type="journal article" date="2014" name="Am. J. Bot.">
        <title>Genome assembly and annotation for red clover (Trifolium pratense; Fabaceae).</title>
        <authorList>
            <person name="Istvanek J."/>
            <person name="Jaros M."/>
            <person name="Krenek A."/>
            <person name="Repkova J."/>
        </authorList>
    </citation>
    <scope>NUCLEOTIDE SEQUENCE [LARGE SCALE GENOMIC DNA]</scope>
    <source>
        <strain evidence="9">cv. Tatra</strain>
        <tissue evidence="8">Young leaves</tissue>
    </source>
</reference>
<dbReference type="InterPro" id="IPR044810">
    <property type="entry name" value="WRKY_plant"/>
</dbReference>